<feature type="region of interest" description="Disordered" evidence="1">
    <location>
        <begin position="236"/>
        <end position="284"/>
    </location>
</feature>
<accession>A0A8H6Q2S6</accession>
<feature type="compositionally biased region" description="Acidic residues" evidence="1">
    <location>
        <begin position="236"/>
        <end position="283"/>
    </location>
</feature>
<dbReference type="Proteomes" id="UP000662466">
    <property type="component" value="Unassembled WGS sequence"/>
</dbReference>
<evidence type="ECO:0000313" key="3">
    <source>
        <dbReference type="Proteomes" id="UP000662466"/>
    </source>
</evidence>
<reference evidence="2" key="1">
    <citation type="submission" date="2020-06" db="EMBL/GenBank/DDBJ databases">
        <title>Draft genome sequences of strains closely related to Aspergillus parafelis and Aspergillus hiratsukae.</title>
        <authorList>
            <person name="Dos Santos R.A.C."/>
            <person name="Rivero-Menendez O."/>
            <person name="Steenwyk J.L."/>
            <person name="Mead M.E."/>
            <person name="Goldman G.H."/>
            <person name="Alastruey-Izquierdo A."/>
            <person name="Rokas A."/>
        </authorList>
    </citation>
    <scope>NUCLEOTIDE SEQUENCE</scope>
    <source>
        <strain evidence="2">CNM-CM6106</strain>
    </source>
</reference>
<proteinExistence type="predicted"/>
<organism evidence="2 3">
    <name type="scientific">Aspergillus hiratsukae</name>
    <dbReference type="NCBI Taxonomy" id="1194566"/>
    <lineage>
        <taxon>Eukaryota</taxon>
        <taxon>Fungi</taxon>
        <taxon>Dikarya</taxon>
        <taxon>Ascomycota</taxon>
        <taxon>Pezizomycotina</taxon>
        <taxon>Eurotiomycetes</taxon>
        <taxon>Eurotiomycetidae</taxon>
        <taxon>Eurotiales</taxon>
        <taxon>Aspergillaceae</taxon>
        <taxon>Aspergillus</taxon>
        <taxon>Aspergillus subgen. Fumigati</taxon>
    </lineage>
</organism>
<protein>
    <submittedName>
        <fullName evidence="2">Uncharacterized protein</fullName>
    </submittedName>
</protein>
<name>A0A8H6Q2S6_9EURO</name>
<feature type="compositionally biased region" description="Polar residues" evidence="1">
    <location>
        <begin position="39"/>
        <end position="48"/>
    </location>
</feature>
<dbReference type="EMBL" id="JACBAF010002188">
    <property type="protein sequence ID" value="KAF7164511.1"/>
    <property type="molecule type" value="Genomic_DNA"/>
</dbReference>
<feature type="region of interest" description="Disordered" evidence="1">
    <location>
        <begin position="355"/>
        <end position="375"/>
    </location>
</feature>
<feature type="compositionally biased region" description="Basic residues" evidence="1">
    <location>
        <begin position="358"/>
        <end position="372"/>
    </location>
</feature>
<feature type="region of interest" description="Disordered" evidence="1">
    <location>
        <begin position="1"/>
        <end position="48"/>
    </location>
</feature>
<dbReference type="PANTHER" id="PTHR37538:SF1">
    <property type="entry name" value="BTB DOMAIN-CONTAINING PROTEIN"/>
    <property type="match status" value="1"/>
</dbReference>
<dbReference type="AlphaFoldDB" id="A0A8H6Q2S6"/>
<sequence length="400" mass="45217">MGKQKKKSVNGESNLHLEESQASGLEQPLPRDSPIEYNQPESSPYESPITTIHIGRRTYLIPVYYVRKYPQFNSSHSSEPRYVLSEVDEEVGHTVVHFLCTGNYETLQTASDPDVTNMAIEYRRSMLVYHAARKYDLYDLEMYAKKYIEMFGDSMSAFDRMEAAREIYSKLPQDEVWLPSYVNEQLRMLFSLDKKVFQREEFYHGVGKDPAFEKAIMRMIVNIYSEVLSRQVTETIPEEGVAEEADVEDGAAEDGAAEEGAAEEGAAEEGAAEEGAAEDDAVEEAVSLEIPAEPSGTTLGFRWGKNWAPGSKLELLPLDTGNGGMGKDRNLWFSKNKAEESVGFSAPYEEIKYEKKDKNKKSKKDKNKKNKKEKVEELAETVDMAALRKKYVGYGFGNEF</sequence>
<gene>
    <name evidence="2" type="ORF">CNMCM6106_001029</name>
</gene>
<evidence type="ECO:0000256" key="1">
    <source>
        <dbReference type="SAM" id="MobiDB-lite"/>
    </source>
</evidence>
<dbReference type="PANTHER" id="PTHR37538">
    <property type="entry name" value="BTB DOMAIN-CONTAINING PROTEIN"/>
    <property type="match status" value="1"/>
</dbReference>
<evidence type="ECO:0000313" key="2">
    <source>
        <dbReference type="EMBL" id="KAF7164511.1"/>
    </source>
</evidence>
<comment type="caution">
    <text evidence="2">The sequence shown here is derived from an EMBL/GenBank/DDBJ whole genome shotgun (WGS) entry which is preliminary data.</text>
</comment>